<dbReference type="Pfam" id="PF08122">
    <property type="entry name" value="NDUF_B12"/>
    <property type="match status" value="1"/>
</dbReference>
<keyword evidence="15" id="KW-1185">Reference proteome</keyword>
<feature type="transmembrane region" description="Helical" evidence="13">
    <location>
        <begin position="74"/>
        <end position="93"/>
    </location>
</feature>
<evidence type="ECO:0000256" key="3">
    <source>
        <dbReference type="ARBA" id="ARBA00005667"/>
    </source>
</evidence>
<dbReference type="GO" id="GO:0022900">
    <property type="term" value="P:electron transport chain"/>
    <property type="evidence" value="ECO:0007669"/>
    <property type="project" value="InterPro"/>
</dbReference>
<keyword evidence="5" id="KW-0679">Respiratory chain</keyword>
<evidence type="ECO:0000256" key="6">
    <source>
        <dbReference type="ARBA" id="ARBA00022692"/>
    </source>
</evidence>
<dbReference type="PANTHER" id="PTHR15082">
    <property type="entry name" value="NADH-UBIQUINONE OXIDOREDUCTASE B12 SUBUNIT"/>
    <property type="match status" value="1"/>
</dbReference>
<comment type="function">
    <text evidence="1">Accessory subunit of the mitochondrial membrane respiratory chain NADH dehydrogenase (Complex I), that is believed not to be involved in catalysis. Complex I functions in the transfer of electrons from NADH to the respiratory chain. The immediate electron acceptor for the enzyme is believed to be ubiquinone.</text>
</comment>
<comment type="subcellular location">
    <subcellularLocation>
        <location evidence="2">Mitochondrion inner membrane</location>
        <topology evidence="2">Single-pass membrane protein</topology>
        <orientation evidence="2">Matrix side</orientation>
    </subcellularLocation>
</comment>
<evidence type="ECO:0000256" key="1">
    <source>
        <dbReference type="ARBA" id="ARBA00003195"/>
    </source>
</evidence>
<dbReference type="EMBL" id="JWZX01001875">
    <property type="protein sequence ID" value="KOO31995.1"/>
    <property type="molecule type" value="Genomic_DNA"/>
</dbReference>
<evidence type="ECO:0000313" key="15">
    <source>
        <dbReference type="Proteomes" id="UP000037460"/>
    </source>
</evidence>
<accession>A0A0M0JZM2</accession>
<keyword evidence="4" id="KW-0813">Transport</keyword>
<comment type="caution">
    <text evidence="14">The sequence shown here is derived from an EMBL/GenBank/DDBJ whole genome shotgun (WGS) entry which is preliminary data.</text>
</comment>
<keyword evidence="10" id="KW-0496">Mitochondrion</keyword>
<organism evidence="14 15">
    <name type="scientific">Chrysochromulina tobinii</name>
    <dbReference type="NCBI Taxonomy" id="1460289"/>
    <lineage>
        <taxon>Eukaryota</taxon>
        <taxon>Haptista</taxon>
        <taxon>Haptophyta</taxon>
        <taxon>Prymnesiophyceae</taxon>
        <taxon>Prymnesiales</taxon>
        <taxon>Chrysochromulinaceae</taxon>
        <taxon>Chrysochromulina</taxon>
    </lineage>
</organism>
<keyword evidence="6 13" id="KW-0812">Transmembrane</keyword>
<evidence type="ECO:0000256" key="11">
    <source>
        <dbReference type="ARBA" id="ARBA00023136"/>
    </source>
</evidence>
<evidence type="ECO:0000256" key="12">
    <source>
        <dbReference type="SAM" id="MobiDB-lite"/>
    </source>
</evidence>
<proteinExistence type="inferred from homology"/>
<gene>
    <name evidence="14" type="ORF">Ctob_009967</name>
</gene>
<keyword evidence="8" id="KW-0249">Electron transport</keyword>
<dbReference type="PANTHER" id="PTHR15082:SF2">
    <property type="entry name" value="NADH DEHYDROGENASE [UBIQUINONE] 1 BETA SUBCOMPLEX SUBUNIT 3"/>
    <property type="match status" value="1"/>
</dbReference>
<evidence type="ECO:0000313" key="14">
    <source>
        <dbReference type="EMBL" id="KOO31995.1"/>
    </source>
</evidence>
<keyword evidence="9 13" id="KW-1133">Transmembrane helix</keyword>
<evidence type="ECO:0000256" key="8">
    <source>
        <dbReference type="ARBA" id="ARBA00022982"/>
    </source>
</evidence>
<feature type="non-terminal residue" evidence="14">
    <location>
        <position position="1"/>
    </location>
</feature>
<dbReference type="Proteomes" id="UP000037460">
    <property type="component" value="Unassembled WGS sequence"/>
</dbReference>
<reference evidence="15" key="1">
    <citation type="journal article" date="2015" name="PLoS Genet.">
        <title>Genome Sequence and Transcriptome Analyses of Chrysochromulina tobin: Metabolic Tools for Enhanced Algal Fitness in the Prominent Order Prymnesiales (Haptophyceae).</title>
        <authorList>
            <person name="Hovde B.T."/>
            <person name="Deodato C.R."/>
            <person name="Hunsperger H.M."/>
            <person name="Ryken S.A."/>
            <person name="Yost W."/>
            <person name="Jha R.K."/>
            <person name="Patterson J."/>
            <person name="Monnat R.J. Jr."/>
            <person name="Barlow S.B."/>
            <person name="Starkenburg S.R."/>
            <person name="Cattolico R.A."/>
        </authorList>
    </citation>
    <scope>NUCLEOTIDE SEQUENCE</scope>
    <source>
        <strain evidence="15">CCMP291</strain>
    </source>
</reference>
<evidence type="ECO:0000256" key="2">
    <source>
        <dbReference type="ARBA" id="ARBA00004298"/>
    </source>
</evidence>
<comment type="similarity">
    <text evidence="3">Belongs to the complex I NDUFB3 subunit family.</text>
</comment>
<evidence type="ECO:0000256" key="9">
    <source>
        <dbReference type="ARBA" id="ARBA00022989"/>
    </source>
</evidence>
<dbReference type="GO" id="GO:0005743">
    <property type="term" value="C:mitochondrial inner membrane"/>
    <property type="evidence" value="ECO:0007669"/>
    <property type="project" value="UniProtKB-SubCell"/>
</dbReference>
<evidence type="ECO:0000256" key="4">
    <source>
        <dbReference type="ARBA" id="ARBA00022448"/>
    </source>
</evidence>
<dbReference type="GO" id="GO:0032981">
    <property type="term" value="P:mitochondrial respiratory chain complex I assembly"/>
    <property type="evidence" value="ECO:0007669"/>
    <property type="project" value="TreeGrafter"/>
</dbReference>
<feature type="region of interest" description="Disordered" evidence="12">
    <location>
        <begin position="1"/>
        <end position="27"/>
    </location>
</feature>
<evidence type="ECO:0000256" key="7">
    <source>
        <dbReference type="ARBA" id="ARBA00022792"/>
    </source>
</evidence>
<keyword evidence="11 13" id="KW-0472">Membrane</keyword>
<evidence type="ECO:0000256" key="13">
    <source>
        <dbReference type="SAM" id="Phobius"/>
    </source>
</evidence>
<dbReference type="OrthoDB" id="521512at2759"/>
<evidence type="ECO:0000256" key="5">
    <source>
        <dbReference type="ARBA" id="ARBA00022660"/>
    </source>
</evidence>
<keyword evidence="7" id="KW-0999">Mitochondrion inner membrane</keyword>
<dbReference type="AlphaFoldDB" id="A0A0M0JZM2"/>
<name>A0A0M0JZM2_9EUKA</name>
<sequence length="103" mass="11782">KLSLTGLGLRQPSRRSRPSFRTRGASWGWRDSPFVHPFLNDSRAPRNTQVFSPSHEAWRKHPMLQVSYRSMFPGLGYATAIFATYCAGEWFYLRITGGSKGHH</sequence>
<protein>
    <submittedName>
        <fullName evidence="14">Uncharacterized protein</fullName>
    </submittedName>
</protein>
<dbReference type="InterPro" id="IPR012576">
    <property type="entry name" value="NDUFB3"/>
</dbReference>
<evidence type="ECO:0000256" key="10">
    <source>
        <dbReference type="ARBA" id="ARBA00023128"/>
    </source>
</evidence>